<dbReference type="EMBL" id="JACGXN010000001">
    <property type="protein sequence ID" value="MBA8876853.1"/>
    <property type="molecule type" value="Genomic_DNA"/>
</dbReference>
<proteinExistence type="inferred from homology"/>
<dbReference type="GO" id="GO:0006099">
    <property type="term" value="P:tricarboxylic acid cycle"/>
    <property type="evidence" value="ECO:0007669"/>
    <property type="project" value="UniProtKB-UniPathway"/>
</dbReference>
<gene>
    <name evidence="5" type="ORF">FHW16_000535</name>
</gene>
<dbReference type="AlphaFoldDB" id="A0A839EAE2"/>
<dbReference type="PANTHER" id="PTHR11739">
    <property type="entry name" value="CITRATE SYNTHASE"/>
    <property type="match status" value="1"/>
</dbReference>
<dbReference type="Gene3D" id="1.10.580.10">
    <property type="entry name" value="Citrate Synthase, domain 1"/>
    <property type="match status" value="2"/>
</dbReference>
<comment type="similarity">
    <text evidence="2">Belongs to the citrate synthase family.</text>
</comment>
<dbReference type="Pfam" id="PF00285">
    <property type="entry name" value="Citrate_synt"/>
    <property type="match status" value="1"/>
</dbReference>
<dbReference type="UniPathway" id="UPA00223">
    <property type="reaction ID" value="UER00717"/>
</dbReference>
<dbReference type="Proteomes" id="UP000549052">
    <property type="component" value="Unassembled WGS sequence"/>
</dbReference>
<sequence>MAWLTASQALAALGVQPQTLYANVSRGRIQAKPDPQDPRRSLYKSEDVKRLAGRKAGRRTVASVAAEAIGWGDPVLPSSISTIADGRLWYRGKDAAVLAATSTLEQVAALLWETGEVPVPASAHPVPMPDRPLEAAMITLARRAAMDLPAYGRSRAVLVVEASDIFGEVVSAMLGADNAAGLHVHARLAWVWNAPDAEDCIRRAMILLADHELNASTFAARVAASTGAPLSASMLAGLATLTGPLHGEAYLSVQALVRTAQATSPGFAVRELLAQGRAIPAFGHQLYPNGDQRAVALLTQFKPGDVYREIREVTEMLTGEQPNVDFALAAMTDAFGLPSSAPLVLFAIARSVGWIAHILEQQSMNQLIRPRARYTGPPLSLS</sequence>
<evidence type="ECO:0000256" key="4">
    <source>
        <dbReference type="ARBA" id="ARBA00022679"/>
    </source>
</evidence>
<comment type="caution">
    <text evidence="5">The sequence shown here is derived from an EMBL/GenBank/DDBJ whole genome shotgun (WGS) entry which is preliminary data.</text>
</comment>
<name>A0A839EAE2_9HYPH</name>
<dbReference type="GO" id="GO:0005975">
    <property type="term" value="P:carbohydrate metabolic process"/>
    <property type="evidence" value="ECO:0007669"/>
    <property type="project" value="TreeGrafter"/>
</dbReference>
<dbReference type="SUPFAM" id="SSF48256">
    <property type="entry name" value="Citrate synthase"/>
    <property type="match status" value="1"/>
</dbReference>
<dbReference type="GO" id="GO:0036440">
    <property type="term" value="F:citrate synthase activity"/>
    <property type="evidence" value="ECO:0007669"/>
    <property type="project" value="UniProtKB-EC"/>
</dbReference>
<keyword evidence="4 5" id="KW-0808">Transferase</keyword>
<evidence type="ECO:0000256" key="3">
    <source>
        <dbReference type="ARBA" id="ARBA00012972"/>
    </source>
</evidence>
<dbReference type="CDD" id="cd06102">
    <property type="entry name" value="citrate_synt_like_2"/>
    <property type="match status" value="1"/>
</dbReference>
<dbReference type="PANTHER" id="PTHR11739:SF4">
    <property type="entry name" value="CITRATE SYNTHASE, PEROXISOMAL"/>
    <property type="match status" value="1"/>
</dbReference>
<dbReference type="InterPro" id="IPR036969">
    <property type="entry name" value="Citrate_synthase_sf"/>
</dbReference>
<evidence type="ECO:0000256" key="2">
    <source>
        <dbReference type="ARBA" id="ARBA00010566"/>
    </source>
</evidence>
<reference evidence="5 6" key="1">
    <citation type="submission" date="2020-07" db="EMBL/GenBank/DDBJ databases">
        <title>Genomic Encyclopedia of Type Strains, Phase IV (KMG-V): Genome sequencing to study the core and pangenomes of soil and plant-associated prokaryotes.</title>
        <authorList>
            <person name="Whitman W."/>
        </authorList>
    </citation>
    <scope>NUCLEOTIDE SEQUENCE [LARGE SCALE GENOMIC DNA]</scope>
    <source>
        <strain evidence="5 6">AN3</strain>
    </source>
</reference>
<dbReference type="RefSeq" id="WP_182547601.1">
    <property type="nucleotide sequence ID" value="NZ_JACGXN010000001.1"/>
</dbReference>
<keyword evidence="5" id="KW-0012">Acyltransferase</keyword>
<evidence type="ECO:0000313" key="5">
    <source>
        <dbReference type="EMBL" id="MBA8876853.1"/>
    </source>
</evidence>
<comment type="pathway">
    <text evidence="1">Carbohydrate metabolism; tricarboxylic acid cycle; isocitrate from oxaloacetate: step 1/2.</text>
</comment>
<dbReference type="PRINTS" id="PR00143">
    <property type="entry name" value="CITRTSNTHASE"/>
</dbReference>
<dbReference type="InterPro" id="IPR016142">
    <property type="entry name" value="Citrate_synth-like_lrg_a-sub"/>
</dbReference>
<keyword evidence="6" id="KW-1185">Reference proteome</keyword>
<dbReference type="EC" id="2.3.3.16" evidence="3"/>
<dbReference type="GO" id="GO:0005829">
    <property type="term" value="C:cytosol"/>
    <property type="evidence" value="ECO:0007669"/>
    <property type="project" value="TreeGrafter"/>
</dbReference>
<dbReference type="InterPro" id="IPR002020">
    <property type="entry name" value="Citrate_synthase"/>
</dbReference>
<protein>
    <recommendedName>
        <fullName evidence="3">citrate synthase (unknown stereospecificity)</fullName>
        <ecNumber evidence="3">2.3.3.16</ecNumber>
    </recommendedName>
</protein>
<dbReference type="Gene3D" id="1.10.230.10">
    <property type="entry name" value="Cytochrome P450-Terp, domain 2"/>
    <property type="match status" value="1"/>
</dbReference>
<accession>A0A839EAE2</accession>
<evidence type="ECO:0000313" key="6">
    <source>
        <dbReference type="Proteomes" id="UP000549052"/>
    </source>
</evidence>
<evidence type="ECO:0000256" key="1">
    <source>
        <dbReference type="ARBA" id="ARBA00004751"/>
    </source>
</evidence>
<organism evidence="5 6">
    <name type="scientific">Phyllobacterium myrsinacearum</name>
    <dbReference type="NCBI Taxonomy" id="28101"/>
    <lineage>
        <taxon>Bacteria</taxon>
        <taxon>Pseudomonadati</taxon>
        <taxon>Pseudomonadota</taxon>
        <taxon>Alphaproteobacteria</taxon>
        <taxon>Hyphomicrobiales</taxon>
        <taxon>Phyllobacteriaceae</taxon>
        <taxon>Phyllobacterium</taxon>
    </lineage>
</organism>
<dbReference type="InterPro" id="IPR016143">
    <property type="entry name" value="Citrate_synth-like_sm_a-sub"/>
</dbReference>